<proteinExistence type="predicted"/>
<evidence type="ECO:0000313" key="2">
    <source>
        <dbReference type="Proteomes" id="UP000316639"/>
    </source>
</evidence>
<organism evidence="1 2">
    <name type="scientific">Lentzea tibetensis</name>
    <dbReference type="NCBI Taxonomy" id="2591470"/>
    <lineage>
        <taxon>Bacteria</taxon>
        <taxon>Bacillati</taxon>
        <taxon>Actinomycetota</taxon>
        <taxon>Actinomycetes</taxon>
        <taxon>Pseudonocardiales</taxon>
        <taxon>Pseudonocardiaceae</taxon>
        <taxon>Lentzea</taxon>
    </lineage>
</organism>
<dbReference type="EMBL" id="VOBR01000004">
    <property type="protein sequence ID" value="TWP53023.1"/>
    <property type="molecule type" value="Genomic_DNA"/>
</dbReference>
<sequence>MEPFVLETSAKGVREWKTDDEHIGFVYRQQSIDMILTLGNNTDVQQERTEIKFAVENLDGEGDLNVDGDGWTCAGDTEITCTSTRFVEPGGIWPALPFTMSHTKGGQTEVTITWGDLTRSVMFRYDTST</sequence>
<gene>
    <name evidence="1" type="ORF">FKR81_07985</name>
</gene>
<dbReference type="AlphaFoldDB" id="A0A563EZH1"/>
<evidence type="ECO:0000313" key="1">
    <source>
        <dbReference type="EMBL" id="TWP53023.1"/>
    </source>
</evidence>
<keyword evidence="2" id="KW-1185">Reference proteome</keyword>
<name>A0A563EZH1_9PSEU</name>
<protein>
    <submittedName>
        <fullName evidence="1">Uncharacterized protein</fullName>
    </submittedName>
</protein>
<comment type="caution">
    <text evidence="1">The sequence shown here is derived from an EMBL/GenBank/DDBJ whole genome shotgun (WGS) entry which is preliminary data.</text>
</comment>
<dbReference type="OrthoDB" id="3693387at2"/>
<dbReference type="RefSeq" id="WP_146350276.1">
    <property type="nucleotide sequence ID" value="NZ_VOBR01000004.1"/>
</dbReference>
<reference evidence="1 2" key="1">
    <citation type="submission" date="2019-07" db="EMBL/GenBank/DDBJ databases">
        <title>Lentzea xizangensis sp. nov., isolated from Qinghai-Tibetan Plateau Soils.</title>
        <authorList>
            <person name="Huang J."/>
        </authorList>
    </citation>
    <scope>NUCLEOTIDE SEQUENCE [LARGE SCALE GENOMIC DNA]</scope>
    <source>
        <strain evidence="1 2">FXJ1.1311</strain>
    </source>
</reference>
<accession>A0A563EZH1</accession>
<dbReference type="Proteomes" id="UP000316639">
    <property type="component" value="Unassembled WGS sequence"/>
</dbReference>